<feature type="domain" description="Ketopantoate reductase N-terminal" evidence="5">
    <location>
        <begin position="7"/>
        <end position="160"/>
    </location>
</feature>
<comment type="similarity">
    <text evidence="1 4">Belongs to the ketopantoate reductase family.</text>
</comment>
<dbReference type="AlphaFoldDB" id="A0A0N7MLA7"/>
<dbReference type="NCBIfam" id="TIGR00745">
    <property type="entry name" value="apbA_panE"/>
    <property type="match status" value="1"/>
</dbReference>
<dbReference type="SUPFAM" id="SSF48179">
    <property type="entry name" value="6-phosphogluconate dehydrogenase C-terminal domain-like"/>
    <property type="match status" value="1"/>
</dbReference>
<dbReference type="GO" id="GO:0015940">
    <property type="term" value="P:pantothenate biosynthetic process"/>
    <property type="evidence" value="ECO:0007669"/>
    <property type="project" value="InterPro"/>
</dbReference>
<name>A0A0N7MLA7_9SACH</name>
<dbReference type="InterPro" id="IPR051402">
    <property type="entry name" value="KPR-Related"/>
</dbReference>
<keyword evidence="8" id="KW-1185">Reference proteome</keyword>
<evidence type="ECO:0000313" key="7">
    <source>
        <dbReference type="EMBL" id="CUS21755.1"/>
    </source>
</evidence>
<evidence type="ECO:0000256" key="3">
    <source>
        <dbReference type="ARBA" id="ARBA00023002"/>
    </source>
</evidence>
<evidence type="ECO:0000256" key="1">
    <source>
        <dbReference type="ARBA" id="ARBA00007870"/>
    </source>
</evidence>
<dbReference type="SUPFAM" id="SSF51735">
    <property type="entry name" value="NAD(P)-binding Rossmann-fold domains"/>
    <property type="match status" value="1"/>
</dbReference>
<dbReference type="FunFam" id="1.10.1040.10:FF:000017">
    <property type="entry name" value="2-dehydropantoate 2-reductase"/>
    <property type="match status" value="1"/>
</dbReference>
<dbReference type="GO" id="GO:0008677">
    <property type="term" value="F:2-dehydropantoate 2-reductase activity"/>
    <property type="evidence" value="ECO:0007669"/>
    <property type="project" value="UniProtKB-EC"/>
</dbReference>
<evidence type="ECO:0000256" key="4">
    <source>
        <dbReference type="RuleBase" id="RU362068"/>
    </source>
</evidence>
<dbReference type="InterPro" id="IPR008927">
    <property type="entry name" value="6-PGluconate_DH-like_C_sf"/>
</dbReference>
<dbReference type="PANTHER" id="PTHR21708:SF30">
    <property type="entry name" value="2-DEHYDROPANTOATE 2-REDUCTASE-RELATED"/>
    <property type="match status" value="1"/>
</dbReference>
<dbReference type="Pfam" id="PF08546">
    <property type="entry name" value="ApbA_C"/>
    <property type="match status" value="1"/>
</dbReference>
<dbReference type="EMBL" id="LN890565">
    <property type="protein sequence ID" value="CUS21755.1"/>
    <property type="molecule type" value="Genomic_DNA"/>
</dbReference>
<dbReference type="Gene3D" id="3.40.50.720">
    <property type="entry name" value="NAD(P)-binding Rossmann-like Domain"/>
    <property type="match status" value="1"/>
</dbReference>
<reference evidence="8" key="1">
    <citation type="submission" date="2015-10" db="EMBL/GenBank/DDBJ databases">
        <authorList>
            <person name="Devillers H."/>
        </authorList>
    </citation>
    <scope>NUCLEOTIDE SEQUENCE [LARGE SCALE GENOMIC DNA]</scope>
</reference>
<dbReference type="Proteomes" id="UP000236544">
    <property type="component" value="Unassembled WGS sequence"/>
</dbReference>
<dbReference type="EC" id="1.1.1.169" evidence="4"/>
<accession>A0A0N7MLA7</accession>
<feature type="domain" description="Ketopantoate reductase C-terminal" evidence="6">
    <location>
        <begin position="196"/>
        <end position="313"/>
    </location>
</feature>
<dbReference type="InterPro" id="IPR013752">
    <property type="entry name" value="KPA_reductase"/>
</dbReference>
<dbReference type="InterPro" id="IPR003710">
    <property type="entry name" value="ApbA"/>
</dbReference>
<sequence length="334" mass="36993">MSSKSKVLLVGSGGVGTIASYALEYAGKTTVTSVLRSDYDRVMEKGFSINSCDYGNGLVFKPTNVVNSVEASKVFGPFDFVVVATKCLPEVTNMIDVIAPAITIDTAIVLIQNGIGIETEALAKFPKNVILSGVSMIGSANMDGHIEHESPDMLRVGYFNNQNITQSHQEAVSRKFVGIYQNDKNECVYDEDVKFSRWRKLVYNACLNPVCALTGVDIGRLEIWGGVDSIIRKAMREVLAIAKSDGVILSEDVIEFMIRSDDPVYYRPSMLVDAEKQNLLEIEVILGNPVRIARKNEVNVPYLTIIYELLRIVQSRTMEEKGMIEIPKERPVPK</sequence>
<proteinExistence type="inferred from homology"/>
<dbReference type="InterPro" id="IPR013332">
    <property type="entry name" value="KPR_N"/>
</dbReference>
<dbReference type="PANTHER" id="PTHR21708">
    <property type="entry name" value="PROBABLE 2-DEHYDROPANTOATE 2-REDUCTASE"/>
    <property type="match status" value="1"/>
</dbReference>
<protein>
    <recommendedName>
        <fullName evidence="4">2-dehydropantoate 2-reductase</fullName>
        <ecNumber evidence="4">1.1.1.169</ecNumber>
    </recommendedName>
    <alternativeName>
        <fullName evidence="4">Ketopantoate reductase</fullName>
    </alternativeName>
</protein>
<dbReference type="Pfam" id="PF02558">
    <property type="entry name" value="ApbA"/>
    <property type="match status" value="1"/>
</dbReference>
<keyword evidence="3 4" id="KW-0560">Oxidoreductase</keyword>
<dbReference type="OrthoDB" id="3609at2759"/>
<dbReference type="InterPro" id="IPR013328">
    <property type="entry name" value="6PGD_dom2"/>
</dbReference>
<evidence type="ECO:0000259" key="5">
    <source>
        <dbReference type="Pfam" id="PF02558"/>
    </source>
</evidence>
<evidence type="ECO:0000259" key="6">
    <source>
        <dbReference type="Pfam" id="PF08546"/>
    </source>
</evidence>
<comment type="catalytic activity">
    <reaction evidence="4">
        <text>(R)-pantoate + NADP(+) = 2-dehydropantoate + NADPH + H(+)</text>
        <dbReference type="Rhea" id="RHEA:16233"/>
        <dbReference type="ChEBI" id="CHEBI:11561"/>
        <dbReference type="ChEBI" id="CHEBI:15378"/>
        <dbReference type="ChEBI" id="CHEBI:15980"/>
        <dbReference type="ChEBI" id="CHEBI:57783"/>
        <dbReference type="ChEBI" id="CHEBI:58349"/>
        <dbReference type="EC" id="1.1.1.169"/>
    </reaction>
</comment>
<dbReference type="Gene3D" id="1.10.1040.10">
    <property type="entry name" value="N-(1-d-carboxylethyl)-l-norvaline Dehydrogenase, domain 2"/>
    <property type="match status" value="1"/>
</dbReference>
<evidence type="ECO:0000256" key="2">
    <source>
        <dbReference type="ARBA" id="ARBA00022857"/>
    </source>
</evidence>
<keyword evidence="2 4" id="KW-0521">NADP</keyword>
<comment type="function">
    <text evidence="4">Catalyzes the NADPH-dependent reduction of ketopantoate into pantoic acid.</text>
</comment>
<dbReference type="GO" id="GO:0005737">
    <property type="term" value="C:cytoplasm"/>
    <property type="evidence" value="ECO:0007669"/>
    <property type="project" value="TreeGrafter"/>
</dbReference>
<organism evidence="7 8">
    <name type="scientific">Lachancea quebecensis</name>
    <dbReference type="NCBI Taxonomy" id="1654605"/>
    <lineage>
        <taxon>Eukaryota</taxon>
        <taxon>Fungi</taxon>
        <taxon>Dikarya</taxon>
        <taxon>Ascomycota</taxon>
        <taxon>Saccharomycotina</taxon>
        <taxon>Saccharomycetes</taxon>
        <taxon>Saccharomycetales</taxon>
        <taxon>Saccharomycetaceae</taxon>
        <taxon>Lachancea</taxon>
    </lineage>
</organism>
<dbReference type="InterPro" id="IPR036291">
    <property type="entry name" value="NAD(P)-bd_dom_sf"/>
</dbReference>
<evidence type="ECO:0000313" key="8">
    <source>
        <dbReference type="Proteomes" id="UP000236544"/>
    </source>
</evidence>
<gene>
    <name evidence="7" type="ORF">LAQU0_S03e10044g</name>
</gene>